<name>A0A3N1CTA0_9ACTN</name>
<keyword evidence="1" id="KW-1133">Transmembrane helix</keyword>
<proteinExistence type="predicted"/>
<comment type="caution">
    <text evidence="2">The sequence shown here is derived from an EMBL/GenBank/DDBJ whole genome shotgun (WGS) entry which is preliminary data.</text>
</comment>
<reference evidence="2 3" key="1">
    <citation type="submission" date="2018-11" db="EMBL/GenBank/DDBJ databases">
        <title>Sequencing the genomes of 1000 actinobacteria strains.</title>
        <authorList>
            <person name="Klenk H.-P."/>
        </authorList>
    </citation>
    <scope>NUCLEOTIDE SEQUENCE [LARGE SCALE GENOMIC DNA]</scope>
    <source>
        <strain evidence="2 3">DSM 44254</strain>
    </source>
</reference>
<sequence length="47" mass="4946">MLIVGLVLWGLIVAVFLGALGLWLRDLARATGRHGREGGGDDREGSA</sequence>
<gene>
    <name evidence="2" type="ORF">EDD29_2058</name>
</gene>
<dbReference type="AlphaFoldDB" id="A0A3N1CTA0"/>
<evidence type="ECO:0000313" key="3">
    <source>
        <dbReference type="Proteomes" id="UP000272400"/>
    </source>
</evidence>
<protein>
    <submittedName>
        <fullName evidence="2">Uncharacterized protein</fullName>
    </submittedName>
</protein>
<organism evidence="2 3">
    <name type="scientific">Actinocorallia herbida</name>
    <dbReference type="NCBI Taxonomy" id="58109"/>
    <lineage>
        <taxon>Bacteria</taxon>
        <taxon>Bacillati</taxon>
        <taxon>Actinomycetota</taxon>
        <taxon>Actinomycetes</taxon>
        <taxon>Streptosporangiales</taxon>
        <taxon>Thermomonosporaceae</taxon>
        <taxon>Actinocorallia</taxon>
    </lineage>
</organism>
<keyword evidence="1" id="KW-0812">Transmembrane</keyword>
<evidence type="ECO:0000313" key="2">
    <source>
        <dbReference type="EMBL" id="ROO84531.1"/>
    </source>
</evidence>
<accession>A0A3N1CTA0</accession>
<feature type="transmembrane region" description="Helical" evidence="1">
    <location>
        <begin position="6"/>
        <end position="24"/>
    </location>
</feature>
<evidence type="ECO:0000256" key="1">
    <source>
        <dbReference type="SAM" id="Phobius"/>
    </source>
</evidence>
<dbReference type="Proteomes" id="UP000272400">
    <property type="component" value="Unassembled WGS sequence"/>
</dbReference>
<keyword evidence="1" id="KW-0472">Membrane</keyword>
<dbReference type="EMBL" id="RJKE01000001">
    <property type="protein sequence ID" value="ROO84531.1"/>
    <property type="molecule type" value="Genomic_DNA"/>
</dbReference>
<keyword evidence="3" id="KW-1185">Reference proteome</keyword>